<dbReference type="PANTHER" id="PTHR43877">
    <property type="entry name" value="AMINOALKYLPHOSPHONATE N-ACETYLTRANSFERASE-RELATED-RELATED"/>
    <property type="match status" value="1"/>
</dbReference>
<proteinExistence type="predicted"/>
<dbReference type="InterPro" id="IPR016181">
    <property type="entry name" value="Acyl_CoA_acyltransferase"/>
</dbReference>
<keyword evidence="1" id="KW-0808">Transferase</keyword>
<keyword evidence="5" id="KW-1185">Reference proteome</keyword>
<dbReference type="InterPro" id="IPR000182">
    <property type="entry name" value="GNAT_dom"/>
</dbReference>
<comment type="caution">
    <text evidence="4">The sequence shown here is derived from an EMBL/GenBank/DDBJ whole genome shotgun (WGS) entry which is preliminary data.</text>
</comment>
<name>A0A1E5XJ20_9HYPH</name>
<evidence type="ECO:0000313" key="5">
    <source>
        <dbReference type="Proteomes" id="UP000095463"/>
    </source>
</evidence>
<feature type="domain" description="N-acetyltransferase" evidence="3">
    <location>
        <begin position="6"/>
        <end position="162"/>
    </location>
</feature>
<evidence type="ECO:0000256" key="1">
    <source>
        <dbReference type="ARBA" id="ARBA00022679"/>
    </source>
</evidence>
<dbReference type="Gene3D" id="3.40.630.30">
    <property type="match status" value="1"/>
</dbReference>
<evidence type="ECO:0000256" key="2">
    <source>
        <dbReference type="ARBA" id="ARBA00023315"/>
    </source>
</evidence>
<evidence type="ECO:0000259" key="3">
    <source>
        <dbReference type="PROSITE" id="PS51186"/>
    </source>
</evidence>
<dbReference type="AlphaFoldDB" id="A0A1E5XJ20"/>
<accession>A0A1E5XJ20</accession>
<dbReference type="CDD" id="cd04301">
    <property type="entry name" value="NAT_SF"/>
    <property type="match status" value="1"/>
</dbReference>
<keyword evidence="2" id="KW-0012">Acyltransferase</keyword>
<dbReference type="SUPFAM" id="SSF55729">
    <property type="entry name" value="Acyl-CoA N-acyltransferases (Nat)"/>
    <property type="match status" value="1"/>
</dbReference>
<dbReference type="EMBL" id="LAJE02000363">
    <property type="protein sequence ID" value="OEO28585.1"/>
    <property type="molecule type" value="Genomic_DNA"/>
</dbReference>
<reference evidence="4 5" key="1">
    <citation type="journal article" date="2015" name="Genome Announc.">
        <title>Genome Assemblies of Three Soil-Associated Devosia species: D. insulae, D. limi, and D. soli.</title>
        <authorList>
            <person name="Hassan Y.I."/>
            <person name="Lepp D."/>
            <person name="Zhou T."/>
        </authorList>
    </citation>
    <scope>NUCLEOTIDE SEQUENCE [LARGE SCALE GENOMIC DNA]</scope>
    <source>
        <strain evidence="4 5">DS-56</strain>
    </source>
</reference>
<dbReference type="OrthoDB" id="2135706at2"/>
<gene>
    <name evidence="4" type="ORF">VW23_003855</name>
</gene>
<dbReference type="Proteomes" id="UP000095463">
    <property type="component" value="Unassembled WGS sequence"/>
</dbReference>
<organism evidence="4 5">
    <name type="scientific">Devosia insulae DS-56</name>
    <dbReference type="NCBI Taxonomy" id="1116389"/>
    <lineage>
        <taxon>Bacteria</taxon>
        <taxon>Pseudomonadati</taxon>
        <taxon>Pseudomonadota</taxon>
        <taxon>Alphaproteobacteria</taxon>
        <taxon>Hyphomicrobiales</taxon>
        <taxon>Devosiaceae</taxon>
        <taxon>Devosia</taxon>
    </lineage>
</organism>
<dbReference type="PROSITE" id="PS51186">
    <property type="entry name" value="GNAT"/>
    <property type="match status" value="1"/>
</dbReference>
<dbReference type="Pfam" id="PF00583">
    <property type="entry name" value="Acetyltransf_1"/>
    <property type="match status" value="1"/>
</dbReference>
<protein>
    <recommendedName>
        <fullName evidence="3">N-acetyltransferase domain-containing protein</fullName>
    </recommendedName>
</protein>
<evidence type="ECO:0000313" key="4">
    <source>
        <dbReference type="EMBL" id="OEO28585.1"/>
    </source>
</evidence>
<sequence length="172" mass="19283">MTSPEITIRKAVASEAERLADIALLAWERDLQPFLSGEAASRANEKRRLGIAVHELLDRTIVADIDSAPVGWCARARSRPYIPYLFVTPSLQNQGIGTLLLRRMESIIELEGADRVQLDTLSDNVRAVNFYQHQGYRILVLKREGATGSDPQTSVRLEKRLAPYRGPLNDDE</sequence>
<dbReference type="GO" id="GO:0016747">
    <property type="term" value="F:acyltransferase activity, transferring groups other than amino-acyl groups"/>
    <property type="evidence" value="ECO:0007669"/>
    <property type="project" value="InterPro"/>
</dbReference>
<dbReference type="InterPro" id="IPR050832">
    <property type="entry name" value="Bact_Acetyltransf"/>
</dbReference>
<dbReference type="RefSeq" id="WP_069912070.1">
    <property type="nucleotide sequence ID" value="NZ_LAJE02000363.1"/>
</dbReference>